<keyword evidence="2" id="KW-1185">Reference proteome</keyword>
<organism evidence="1 2">
    <name type="scientific">Diphasiastrum complanatum</name>
    <name type="common">Issler's clubmoss</name>
    <name type="synonym">Lycopodium complanatum</name>
    <dbReference type="NCBI Taxonomy" id="34168"/>
    <lineage>
        <taxon>Eukaryota</taxon>
        <taxon>Viridiplantae</taxon>
        <taxon>Streptophyta</taxon>
        <taxon>Embryophyta</taxon>
        <taxon>Tracheophyta</taxon>
        <taxon>Lycopodiopsida</taxon>
        <taxon>Lycopodiales</taxon>
        <taxon>Lycopodiaceae</taxon>
        <taxon>Lycopodioideae</taxon>
        <taxon>Diphasiastrum</taxon>
    </lineage>
</organism>
<comment type="caution">
    <text evidence="1">The sequence shown here is derived from an EMBL/GenBank/DDBJ whole genome shotgun (WGS) entry which is preliminary data.</text>
</comment>
<dbReference type="Proteomes" id="UP001162992">
    <property type="component" value="Chromosome 17"/>
</dbReference>
<evidence type="ECO:0000313" key="1">
    <source>
        <dbReference type="EMBL" id="KAJ7524495.1"/>
    </source>
</evidence>
<reference evidence="2" key="1">
    <citation type="journal article" date="2024" name="Proc. Natl. Acad. Sci. U.S.A.">
        <title>Extraordinary preservation of gene collinearity over three hundred million years revealed in homosporous lycophytes.</title>
        <authorList>
            <person name="Li C."/>
            <person name="Wickell D."/>
            <person name="Kuo L.Y."/>
            <person name="Chen X."/>
            <person name="Nie B."/>
            <person name="Liao X."/>
            <person name="Peng D."/>
            <person name="Ji J."/>
            <person name="Jenkins J."/>
            <person name="Williams M."/>
            <person name="Shu S."/>
            <person name="Plott C."/>
            <person name="Barry K."/>
            <person name="Rajasekar S."/>
            <person name="Grimwood J."/>
            <person name="Han X."/>
            <person name="Sun S."/>
            <person name="Hou Z."/>
            <person name="He W."/>
            <person name="Dai G."/>
            <person name="Sun C."/>
            <person name="Schmutz J."/>
            <person name="Leebens-Mack J.H."/>
            <person name="Li F.W."/>
            <person name="Wang L."/>
        </authorList>
    </citation>
    <scope>NUCLEOTIDE SEQUENCE [LARGE SCALE GENOMIC DNA]</scope>
    <source>
        <strain evidence="2">cv. PW_Plant_1</strain>
    </source>
</reference>
<protein>
    <submittedName>
        <fullName evidence="1">Uncharacterized protein</fullName>
    </submittedName>
</protein>
<sequence>MDGATPFATFLSSSHATISPCSIFSFHPFSSHPNLLILRAPIHDAAQSTLCGSSRLQPLLTHHQNNKKQRVRQEELVCLATKQNTQTQTPETRARNLKRDYPQNWQNVGLWLFALGFILGPLLDGIHSRVQLQVYDRWAVDIGALHTNVWVFPLLGTFYAVVGLLQLSLDSVFGSSWQFEAPSFRKVLSSFIYLIFFLELSAELYRANIPYNIEAYILFALAQLNWALFESTWWGFALACVVGVGCPLSEIPIIKYFGLWHYSKPNFELFGEGLVTWVICCYFSYTPFLSNLSRWLSFYLKARQN</sequence>
<name>A0ACC2B453_DIPCM</name>
<evidence type="ECO:0000313" key="2">
    <source>
        <dbReference type="Proteomes" id="UP001162992"/>
    </source>
</evidence>
<gene>
    <name evidence="1" type="ORF">O6H91_17G007900</name>
</gene>
<dbReference type="EMBL" id="CM055108">
    <property type="protein sequence ID" value="KAJ7524495.1"/>
    <property type="molecule type" value="Genomic_DNA"/>
</dbReference>
<proteinExistence type="predicted"/>
<accession>A0ACC2B453</accession>